<dbReference type="EMBL" id="SLUK01000005">
    <property type="protein sequence ID" value="TCL43545.1"/>
    <property type="molecule type" value="Genomic_DNA"/>
</dbReference>
<feature type="transmembrane region" description="Helical" evidence="1">
    <location>
        <begin position="114"/>
        <end position="137"/>
    </location>
</feature>
<sequence length="190" mass="19936">MNEKTKKLVESALMIALALILNNVFRIKVGAAGGSITLFSMLPLTLLGYRHGVRWGVLCGAAYGLLDMMTGFTGAGGSAWVVIGAAVIDYLLAYGAMGLGGVFRHSIKSQTIGYTAGSALAVLVRFACHFVSGFLVWGSLVSDGFGAIAYSFTYNIAYMGPEMVTTILGALVLSKVFSLASASITRKKMA</sequence>
<feature type="transmembrane region" description="Helical" evidence="1">
    <location>
        <begin position="7"/>
        <end position="25"/>
    </location>
</feature>
<reference evidence="2 3" key="1">
    <citation type="submission" date="2019-03" db="EMBL/GenBank/DDBJ databases">
        <title>Genomic Encyclopedia of Type Strains, Phase IV (KMG-IV): sequencing the most valuable type-strain genomes for metagenomic binning, comparative biology and taxonomic classification.</title>
        <authorList>
            <person name="Goeker M."/>
        </authorList>
    </citation>
    <scope>NUCLEOTIDE SEQUENCE [LARGE SCALE GENOMIC DNA]</scope>
    <source>
        <strain evidence="2 3">DSM 100433</strain>
    </source>
</reference>
<keyword evidence="1" id="KW-1133">Transmembrane helix</keyword>
<dbReference type="InterPro" id="IPR012651">
    <property type="entry name" value="Thia_Transptr_ThiT"/>
</dbReference>
<keyword evidence="1" id="KW-0472">Membrane</keyword>
<dbReference type="Proteomes" id="UP000294682">
    <property type="component" value="Unassembled WGS sequence"/>
</dbReference>
<dbReference type="Pfam" id="PF09515">
    <property type="entry name" value="Thia_YuaJ"/>
    <property type="match status" value="1"/>
</dbReference>
<dbReference type="AlphaFoldDB" id="A0A9X8UJF9"/>
<comment type="caution">
    <text evidence="2">The sequence shown here is derived from an EMBL/GenBank/DDBJ whole genome shotgun (WGS) entry which is preliminary data.</text>
</comment>
<evidence type="ECO:0000313" key="3">
    <source>
        <dbReference type="Proteomes" id="UP000294682"/>
    </source>
</evidence>
<evidence type="ECO:0000256" key="1">
    <source>
        <dbReference type="SAM" id="Phobius"/>
    </source>
</evidence>
<feature type="transmembrane region" description="Helical" evidence="1">
    <location>
        <begin position="55"/>
        <end position="73"/>
    </location>
</feature>
<feature type="transmembrane region" description="Helical" evidence="1">
    <location>
        <begin position="163"/>
        <end position="184"/>
    </location>
</feature>
<name>A0A9X8UJF9_9FIRM</name>
<dbReference type="GO" id="GO:0005886">
    <property type="term" value="C:plasma membrane"/>
    <property type="evidence" value="ECO:0007669"/>
    <property type="project" value="InterPro"/>
</dbReference>
<feature type="transmembrane region" description="Helical" evidence="1">
    <location>
        <begin position="79"/>
        <end position="102"/>
    </location>
</feature>
<dbReference type="RefSeq" id="WP_132084515.1">
    <property type="nucleotide sequence ID" value="NZ_SLUK01000005.1"/>
</dbReference>
<keyword evidence="3" id="KW-1185">Reference proteome</keyword>
<evidence type="ECO:0000313" key="2">
    <source>
        <dbReference type="EMBL" id="TCL43545.1"/>
    </source>
</evidence>
<proteinExistence type="predicted"/>
<feature type="transmembrane region" description="Helical" evidence="1">
    <location>
        <begin position="31"/>
        <end position="48"/>
    </location>
</feature>
<dbReference type="Gene3D" id="1.10.1760.20">
    <property type="match status" value="1"/>
</dbReference>
<protein>
    <submittedName>
        <fullName evidence="2">Thiamine transporter</fullName>
    </submittedName>
</protein>
<dbReference type="GO" id="GO:0015234">
    <property type="term" value="F:thiamine transmembrane transporter activity"/>
    <property type="evidence" value="ECO:0007669"/>
    <property type="project" value="InterPro"/>
</dbReference>
<gene>
    <name evidence="2" type="ORF">EDD78_105178</name>
</gene>
<organism evidence="2 3">
    <name type="scientific">Harryflintia acetispora</name>
    <dbReference type="NCBI Taxonomy" id="1849041"/>
    <lineage>
        <taxon>Bacteria</taxon>
        <taxon>Bacillati</taxon>
        <taxon>Bacillota</taxon>
        <taxon>Clostridia</taxon>
        <taxon>Eubacteriales</taxon>
        <taxon>Oscillospiraceae</taxon>
        <taxon>Harryflintia</taxon>
    </lineage>
</organism>
<accession>A0A9X8UJF9</accession>
<keyword evidence="1" id="KW-0812">Transmembrane</keyword>